<dbReference type="AlphaFoldDB" id="A0A0A9C3L0"/>
<evidence type="ECO:0000313" key="1">
    <source>
        <dbReference type="EMBL" id="JAD70136.1"/>
    </source>
</evidence>
<sequence>MCLGLGLLALFCRNDPAVSKNHYAILNLYILLYLSPALSKI</sequence>
<reference evidence="1" key="2">
    <citation type="journal article" date="2015" name="Data Brief">
        <title>Shoot transcriptome of the giant reed, Arundo donax.</title>
        <authorList>
            <person name="Barrero R.A."/>
            <person name="Guerrero F.D."/>
            <person name="Moolhuijzen P."/>
            <person name="Goolsby J.A."/>
            <person name="Tidwell J."/>
            <person name="Bellgard S.E."/>
            <person name="Bellgard M.I."/>
        </authorList>
    </citation>
    <scope>NUCLEOTIDE SEQUENCE</scope>
    <source>
        <tissue evidence="1">Shoot tissue taken approximately 20 cm above the soil surface</tissue>
    </source>
</reference>
<reference evidence="1" key="1">
    <citation type="submission" date="2014-09" db="EMBL/GenBank/DDBJ databases">
        <authorList>
            <person name="Magalhaes I.L.F."/>
            <person name="Oliveira U."/>
            <person name="Santos F.R."/>
            <person name="Vidigal T.H.D.A."/>
            <person name="Brescovit A.D."/>
            <person name="Santos A.J."/>
        </authorList>
    </citation>
    <scope>NUCLEOTIDE SEQUENCE</scope>
    <source>
        <tissue evidence="1">Shoot tissue taken approximately 20 cm above the soil surface</tissue>
    </source>
</reference>
<name>A0A0A9C3L0_ARUDO</name>
<dbReference type="EMBL" id="GBRH01227759">
    <property type="protein sequence ID" value="JAD70136.1"/>
    <property type="molecule type" value="Transcribed_RNA"/>
</dbReference>
<accession>A0A0A9C3L0</accession>
<proteinExistence type="predicted"/>
<protein>
    <submittedName>
        <fullName evidence="1">Uncharacterized protein</fullName>
    </submittedName>
</protein>
<organism evidence="1">
    <name type="scientific">Arundo donax</name>
    <name type="common">Giant reed</name>
    <name type="synonym">Donax arundinaceus</name>
    <dbReference type="NCBI Taxonomy" id="35708"/>
    <lineage>
        <taxon>Eukaryota</taxon>
        <taxon>Viridiplantae</taxon>
        <taxon>Streptophyta</taxon>
        <taxon>Embryophyta</taxon>
        <taxon>Tracheophyta</taxon>
        <taxon>Spermatophyta</taxon>
        <taxon>Magnoliopsida</taxon>
        <taxon>Liliopsida</taxon>
        <taxon>Poales</taxon>
        <taxon>Poaceae</taxon>
        <taxon>PACMAD clade</taxon>
        <taxon>Arundinoideae</taxon>
        <taxon>Arundineae</taxon>
        <taxon>Arundo</taxon>
    </lineage>
</organism>